<dbReference type="Pfam" id="PF13598">
    <property type="entry name" value="DUF4139"/>
    <property type="match status" value="1"/>
</dbReference>
<dbReference type="InterPro" id="IPR037291">
    <property type="entry name" value="DUF4139"/>
</dbReference>
<dbReference type="VEuPathDB" id="FungiDB:ATCC64974_85270"/>
<dbReference type="VEuPathDB" id="FungiDB:M747DRAFT_243412"/>
<dbReference type="EMBL" id="BCMY01000003">
    <property type="protein sequence ID" value="GAQ38287.1"/>
    <property type="molecule type" value="Genomic_DNA"/>
</dbReference>
<dbReference type="PANTHER" id="PTHR31005">
    <property type="entry name" value="DUF4139 DOMAIN-CONTAINING PROTEIN"/>
    <property type="match status" value="1"/>
</dbReference>
<protein>
    <submittedName>
        <fullName evidence="3">Similar to An04g08160</fullName>
    </submittedName>
</protein>
<feature type="domain" description="DUF4140" evidence="2">
    <location>
        <begin position="19"/>
        <end position="80"/>
    </location>
</feature>
<dbReference type="OrthoDB" id="10068793at2759"/>
<dbReference type="VEuPathDB" id="FungiDB:An04g08160"/>
<evidence type="ECO:0000259" key="2">
    <source>
        <dbReference type="Pfam" id="PF13600"/>
    </source>
</evidence>
<gene>
    <name evidence="3" type="ORF">ABL_02577</name>
</gene>
<name>A0A117DXP2_ASPNG</name>
<comment type="caution">
    <text evidence="3">The sequence shown here is derived from an EMBL/GenBank/DDBJ whole genome shotgun (WGS) entry which is preliminary data.</text>
</comment>
<evidence type="ECO:0000313" key="4">
    <source>
        <dbReference type="Proteomes" id="UP000068243"/>
    </source>
</evidence>
<proteinExistence type="predicted"/>
<evidence type="ECO:0000313" key="3">
    <source>
        <dbReference type="EMBL" id="GAQ38287.1"/>
    </source>
</evidence>
<accession>A0A117DXP2</accession>
<reference evidence="4" key="1">
    <citation type="journal article" date="2016" name="Genome Announc.">
        <title>Draft genome sequence of Aspergillus niger strain An76.</title>
        <authorList>
            <person name="Gong W."/>
            <person name="Cheng Z."/>
            <person name="Zhang H."/>
            <person name="Liu L."/>
            <person name="Gao P."/>
            <person name="Wang L."/>
        </authorList>
    </citation>
    <scope>NUCLEOTIDE SEQUENCE [LARGE SCALE GENOMIC DNA]</scope>
    <source>
        <strain evidence="4">An76</strain>
    </source>
</reference>
<dbReference type="InterPro" id="IPR011935">
    <property type="entry name" value="CHP02231"/>
</dbReference>
<dbReference type="VEuPathDB" id="FungiDB:ATCC64974_85280"/>
<dbReference type="PANTHER" id="PTHR31005:SF8">
    <property type="entry name" value="DUF4139 DOMAIN-CONTAINING PROTEIN"/>
    <property type="match status" value="1"/>
</dbReference>
<organism evidence="3 4">
    <name type="scientific">Aspergillus niger</name>
    <dbReference type="NCBI Taxonomy" id="5061"/>
    <lineage>
        <taxon>Eukaryota</taxon>
        <taxon>Fungi</taxon>
        <taxon>Dikarya</taxon>
        <taxon>Ascomycota</taxon>
        <taxon>Pezizomycotina</taxon>
        <taxon>Eurotiomycetes</taxon>
        <taxon>Eurotiomycetidae</taxon>
        <taxon>Eurotiales</taxon>
        <taxon>Aspergillaceae</taxon>
        <taxon>Aspergillus</taxon>
        <taxon>Aspergillus subgen. Circumdati</taxon>
    </lineage>
</organism>
<sequence>MEGSAHQEFSVEDLPTKSVAFHPTLATITREFPVRVQPGAFAITINKIDHQVDPDSIRVGSLGAAKVIDIQHANVLRYSSTCKPSSDRKAFDPIRDLDNRKDTIFRPSEGLYAGCGIFKAYPGNDSLNRERQPMGYGGASAQYPRQVEYGPALYGGEDPNLLEEWIQKPAADKSVSDHFCQVVVHLEGQVTAPVSALSCGTLTGDEQNQAGRKAQSNEVMLQLIYTVPAKSDLKLHDLNINTLFSTAKIRLCALFTNLTSETWRDAQVTLSAPQAHMSPPGQAIPSLTPWDLAVMLTKSGSSVPPYMPTLGIPEPTFPSPGYPELDDFFLAFTADNLEEGLGASMNHDLYPPDSKVPKSISPGHGLSVSYELPGRRVIKPSSAPRRYEIAELDLQASFTHVIVPKRHAVAFLRAKIQNTSPVNMRSGEVSLTVDGTCFGKANVPSCVRNESFELNLGMDRFIKVAYKEPGITLSKIDEFLELTIRYFKASCKIKNTRDHVVNVLVLDQVPVNVDDHFDVEILTPETLGFPGDKVDLTETGKPGTKTAELGRDGEVRWEVTLEPDEEIELDLRYSIEAPFEK</sequence>
<dbReference type="Proteomes" id="UP000068243">
    <property type="component" value="Unassembled WGS sequence"/>
</dbReference>
<dbReference type="VEuPathDB" id="FungiDB:ASPNIDRAFT2_45937"/>
<feature type="domain" description="DUF4139" evidence="1">
    <location>
        <begin position="222"/>
        <end position="578"/>
    </location>
</feature>
<dbReference type="AlphaFoldDB" id="A0A117DXP2"/>
<evidence type="ECO:0000259" key="1">
    <source>
        <dbReference type="Pfam" id="PF13598"/>
    </source>
</evidence>
<dbReference type="Pfam" id="PF13600">
    <property type="entry name" value="DUF4140"/>
    <property type="match status" value="1"/>
</dbReference>
<dbReference type="InterPro" id="IPR025554">
    <property type="entry name" value="DUF4140"/>
</dbReference>
<dbReference type="OMA" id="IANQHTH"/>